<gene>
    <name evidence="1" type="ORF">LT679_00255</name>
</gene>
<name>A0ABS8TVW3_9SPHI</name>
<proteinExistence type="predicted"/>
<keyword evidence="2" id="KW-1185">Reference proteome</keyword>
<protein>
    <submittedName>
        <fullName evidence="1">Uncharacterized protein</fullName>
    </submittedName>
</protein>
<dbReference type="Proteomes" id="UP001199919">
    <property type="component" value="Unassembled WGS sequence"/>
</dbReference>
<sequence length="150" mass="17008">MGWKYPKIECLAIAGNEENARLITSLSRTVPAMSLVAVYTGETDFLPHLESSDIDLIFWWKTDPGPHTVTVPDWLRTGQMLVVIGGQPAGSERVSDPRIVEWRITSGYTTSFLNIIRRVKNQLKKKYSLVKETLPHEHRPKKCAFTNNAK</sequence>
<evidence type="ECO:0000313" key="2">
    <source>
        <dbReference type="Proteomes" id="UP001199919"/>
    </source>
</evidence>
<dbReference type="EMBL" id="JAJPWV010000001">
    <property type="protein sequence ID" value="MCD8739016.1"/>
    <property type="molecule type" value="Genomic_DNA"/>
</dbReference>
<accession>A0ABS8TVW3</accession>
<organism evidence="1 2">
    <name type="scientific">Mucilaginibacter roseus</name>
    <dbReference type="NCBI Taxonomy" id="1528868"/>
    <lineage>
        <taxon>Bacteria</taxon>
        <taxon>Pseudomonadati</taxon>
        <taxon>Bacteroidota</taxon>
        <taxon>Sphingobacteriia</taxon>
        <taxon>Sphingobacteriales</taxon>
        <taxon>Sphingobacteriaceae</taxon>
        <taxon>Mucilaginibacter</taxon>
    </lineage>
</organism>
<comment type="caution">
    <text evidence="1">The sequence shown here is derived from an EMBL/GenBank/DDBJ whole genome shotgun (WGS) entry which is preliminary data.</text>
</comment>
<reference evidence="1 2" key="1">
    <citation type="submission" date="2021-12" db="EMBL/GenBank/DDBJ databases">
        <title>Mucilaginibacter roseus genome.</title>
        <authorList>
            <person name="Ferreira J.R."/>
            <person name="Newman J.D."/>
        </authorList>
    </citation>
    <scope>NUCLEOTIDE SEQUENCE [LARGE SCALE GENOMIC DNA]</scope>
    <source>
        <strain evidence="1 2">LMG 28454</strain>
    </source>
</reference>
<dbReference type="RefSeq" id="WP_232174892.1">
    <property type="nucleotide sequence ID" value="NZ_JAJPWV010000001.1"/>
</dbReference>
<evidence type="ECO:0000313" key="1">
    <source>
        <dbReference type="EMBL" id="MCD8739016.1"/>
    </source>
</evidence>